<dbReference type="Proteomes" id="UP000193642">
    <property type="component" value="Unassembled WGS sequence"/>
</dbReference>
<evidence type="ECO:0000256" key="2">
    <source>
        <dbReference type="SAM" id="Phobius"/>
    </source>
</evidence>
<comment type="caution">
    <text evidence="4">The sequence shown here is derived from an EMBL/GenBank/DDBJ whole genome shotgun (WGS) entry which is preliminary data.</text>
</comment>
<keyword evidence="5" id="KW-1185">Reference proteome</keyword>
<gene>
    <name evidence="4" type="ORF">BCR33DRAFT_853909</name>
</gene>
<evidence type="ECO:0000256" key="1">
    <source>
        <dbReference type="ARBA" id="ARBA00022676"/>
    </source>
</evidence>
<protein>
    <recommendedName>
        <fullName evidence="3">Glycosyl transferase family 1 domain-containing protein</fullName>
    </recommendedName>
</protein>
<dbReference type="GO" id="GO:0016757">
    <property type="term" value="F:glycosyltransferase activity"/>
    <property type="evidence" value="ECO:0007669"/>
    <property type="project" value="UniProtKB-KW"/>
</dbReference>
<dbReference type="OrthoDB" id="2100592at2759"/>
<dbReference type="EMBL" id="MCGO01000043">
    <property type="protein sequence ID" value="ORY38565.1"/>
    <property type="molecule type" value="Genomic_DNA"/>
</dbReference>
<evidence type="ECO:0000259" key="3">
    <source>
        <dbReference type="Pfam" id="PF00534"/>
    </source>
</evidence>
<proteinExistence type="predicted"/>
<dbReference type="Gene3D" id="3.40.50.2000">
    <property type="entry name" value="Glycogen Phosphorylase B"/>
    <property type="match status" value="1"/>
</dbReference>
<dbReference type="InterPro" id="IPR001296">
    <property type="entry name" value="Glyco_trans_1"/>
</dbReference>
<organism evidence="4 5">
    <name type="scientific">Rhizoclosmatium globosum</name>
    <dbReference type="NCBI Taxonomy" id="329046"/>
    <lineage>
        <taxon>Eukaryota</taxon>
        <taxon>Fungi</taxon>
        <taxon>Fungi incertae sedis</taxon>
        <taxon>Chytridiomycota</taxon>
        <taxon>Chytridiomycota incertae sedis</taxon>
        <taxon>Chytridiomycetes</taxon>
        <taxon>Chytridiales</taxon>
        <taxon>Chytriomycetaceae</taxon>
        <taxon>Rhizoclosmatium</taxon>
    </lineage>
</organism>
<name>A0A1Y2BWS3_9FUNG</name>
<accession>A0A1Y2BWS3</accession>
<evidence type="ECO:0000313" key="5">
    <source>
        <dbReference type="Proteomes" id="UP000193642"/>
    </source>
</evidence>
<keyword evidence="2" id="KW-0812">Transmembrane</keyword>
<keyword evidence="1" id="KW-0328">Glycosyltransferase</keyword>
<dbReference type="SUPFAM" id="SSF53756">
    <property type="entry name" value="UDP-Glycosyltransferase/glycogen phosphorylase"/>
    <property type="match status" value="1"/>
</dbReference>
<sequence length="440" mass="49678">MHHLGLAATAITAIIIIVYILISLGSSELSHRHSSEAIQPRFITSHVNGTEERIVPAFGVKFTISDILELCHNGFNGQTELLITATHAIVGPHRDAYLNECYPIEISTSQGARSMGHCSDFVQYIYYGGARLTGGHQSDTFALKGTNCPKSMFLHGEYPISDLIYQNSTINLWMPNIEQINKEQLALIPHFKHILCKVKITCTAFDKYLKAHDLKSPTTKFMSHSSPDTQESVIEVLGENHNIKQDFNRFIHTYGHSGRKSTQEVIFCWMRNPFWPKLTVLGNHDYETWVKQIPGLKWATNIEIQSRVSIKELRELQVSRGVHICPSSQEGYGHYINEARALGALVVTTNHPPMNELVEDGITGILVDHKEPKPEEYQGMAEYFVSPAGVSIENVCDGIKRVMKLTKSEREAMGKKGRKRYDEDTDLMASNIRELVKDWK</sequence>
<keyword evidence="2" id="KW-1133">Transmembrane helix</keyword>
<dbReference type="Pfam" id="PF00534">
    <property type="entry name" value="Glycos_transf_1"/>
    <property type="match status" value="1"/>
</dbReference>
<reference evidence="4 5" key="1">
    <citation type="submission" date="2016-07" db="EMBL/GenBank/DDBJ databases">
        <title>Pervasive Adenine N6-methylation of Active Genes in Fungi.</title>
        <authorList>
            <consortium name="DOE Joint Genome Institute"/>
            <person name="Mondo S.J."/>
            <person name="Dannebaum R.O."/>
            <person name="Kuo R.C."/>
            <person name="Labutti K."/>
            <person name="Haridas S."/>
            <person name="Kuo A."/>
            <person name="Salamov A."/>
            <person name="Ahrendt S.R."/>
            <person name="Lipzen A."/>
            <person name="Sullivan W."/>
            <person name="Andreopoulos W.B."/>
            <person name="Clum A."/>
            <person name="Lindquist E."/>
            <person name="Daum C."/>
            <person name="Ramamoorthy G.K."/>
            <person name="Gryganskyi A."/>
            <person name="Culley D."/>
            <person name="Magnuson J.K."/>
            <person name="James T.Y."/>
            <person name="O'Malley M.A."/>
            <person name="Stajich J.E."/>
            <person name="Spatafora J.W."/>
            <person name="Visel A."/>
            <person name="Grigoriev I.V."/>
        </authorList>
    </citation>
    <scope>NUCLEOTIDE SEQUENCE [LARGE SCALE GENOMIC DNA]</scope>
    <source>
        <strain evidence="4 5">JEL800</strain>
    </source>
</reference>
<evidence type="ECO:0000313" key="4">
    <source>
        <dbReference type="EMBL" id="ORY38565.1"/>
    </source>
</evidence>
<feature type="domain" description="Glycosyl transferase family 1" evidence="3">
    <location>
        <begin position="277"/>
        <end position="372"/>
    </location>
</feature>
<feature type="transmembrane region" description="Helical" evidence="2">
    <location>
        <begin position="6"/>
        <end position="25"/>
    </location>
</feature>
<keyword evidence="1" id="KW-0808">Transferase</keyword>
<keyword evidence="2" id="KW-0472">Membrane</keyword>
<dbReference type="AlphaFoldDB" id="A0A1Y2BWS3"/>